<evidence type="ECO:0000313" key="1">
    <source>
        <dbReference type="EMBL" id="VFK04269.1"/>
    </source>
</evidence>
<gene>
    <name evidence="2" type="ORF">BECKH772A_GA0070896_104201</name>
    <name evidence="1" type="ORF">BECKH772B_GA0070898_104251</name>
</gene>
<reference evidence="2" key="1">
    <citation type="submission" date="2019-02" db="EMBL/GenBank/DDBJ databases">
        <authorList>
            <person name="Gruber-Vodicka R. H."/>
            <person name="Seah K. B. B."/>
        </authorList>
    </citation>
    <scope>NUCLEOTIDE SEQUENCE</scope>
    <source>
        <strain evidence="2">BECK_SA2B15</strain>
        <strain evidence="1">BECK_SA2B20</strain>
    </source>
</reference>
<proteinExistence type="predicted"/>
<evidence type="ECO:0000313" key="2">
    <source>
        <dbReference type="EMBL" id="VFK04471.1"/>
    </source>
</evidence>
<dbReference type="EMBL" id="CAADFG010000420">
    <property type="protein sequence ID" value="VFK04471.1"/>
    <property type="molecule type" value="Genomic_DNA"/>
</dbReference>
<dbReference type="AlphaFoldDB" id="A0A450VIB9"/>
<name>A0A450VIB9_9GAMM</name>
<accession>A0A450VIB9</accession>
<protein>
    <submittedName>
        <fullName evidence="2">Uncharacterized protein</fullName>
    </submittedName>
</protein>
<dbReference type="EMBL" id="CAADFI010000425">
    <property type="protein sequence ID" value="VFK04269.1"/>
    <property type="molecule type" value="Genomic_DNA"/>
</dbReference>
<organism evidence="2">
    <name type="scientific">Candidatus Kentrum eta</name>
    <dbReference type="NCBI Taxonomy" id="2126337"/>
    <lineage>
        <taxon>Bacteria</taxon>
        <taxon>Pseudomonadati</taxon>
        <taxon>Pseudomonadota</taxon>
        <taxon>Gammaproteobacteria</taxon>
        <taxon>Candidatus Kentrum</taxon>
    </lineage>
</organism>
<sequence length="72" mass="8014">MALPEHRDEIACRADIVGEPFHTGGVLVDEPIAKLPRRYPCLRVHNPARLLGPGQVIANSSRKCNSWIDVEK</sequence>